<accession>A0A6M3MGQ2</accession>
<dbReference type="Gene3D" id="3.90.550.10">
    <property type="entry name" value="Spore Coat Polysaccharide Biosynthesis Protein SpsA, Chain A"/>
    <property type="match status" value="1"/>
</dbReference>
<gene>
    <name evidence="1" type="ORF">MM171A00736_0014</name>
    <name evidence="2" type="ORF">MM171B00508_0007</name>
</gene>
<dbReference type="EMBL" id="MT143677">
    <property type="protein sequence ID" value="QJA99998.1"/>
    <property type="molecule type" value="Genomic_DNA"/>
</dbReference>
<proteinExistence type="predicted"/>
<protein>
    <submittedName>
        <fullName evidence="2">Uncharacterized protein</fullName>
    </submittedName>
</protein>
<organism evidence="2">
    <name type="scientific">viral metagenome</name>
    <dbReference type="NCBI Taxonomy" id="1070528"/>
    <lineage>
        <taxon>unclassified sequences</taxon>
        <taxon>metagenomes</taxon>
        <taxon>organismal metagenomes</taxon>
    </lineage>
</organism>
<sequence>MSLEAALKVNGFNELFDGDKGQEDQEMGLRLSMAGYRDMFLLDIDHWVIEHEHHPIPAEVITPDQGNIKCNYSIFLLNKRKGRWRANSDRLTKEDLDFIIDESLRPPCSPHPNFYIDDCQGKLFKLWSDNPPLFDLRDERLEI</sequence>
<reference evidence="2" key="1">
    <citation type="submission" date="2020-03" db="EMBL/GenBank/DDBJ databases">
        <title>The deep terrestrial virosphere.</title>
        <authorList>
            <person name="Holmfeldt K."/>
            <person name="Nilsson E."/>
            <person name="Simone D."/>
            <person name="Lopez-Fernandez M."/>
            <person name="Wu X."/>
            <person name="de Brujin I."/>
            <person name="Lundin D."/>
            <person name="Andersson A."/>
            <person name="Bertilsson S."/>
            <person name="Dopson M."/>
        </authorList>
    </citation>
    <scope>NUCLEOTIDE SEQUENCE</scope>
    <source>
        <strain evidence="1">MM171A00736</strain>
        <strain evidence="2">MM171B00508</strain>
    </source>
</reference>
<dbReference type="AlphaFoldDB" id="A0A6M3MGQ2"/>
<dbReference type="SUPFAM" id="SSF53448">
    <property type="entry name" value="Nucleotide-diphospho-sugar transferases"/>
    <property type="match status" value="1"/>
</dbReference>
<dbReference type="InterPro" id="IPR029044">
    <property type="entry name" value="Nucleotide-diphossugar_trans"/>
</dbReference>
<dbReference type="EMBL" id="MT143868">
    <property type="protein sequence ID" value="QJB03992.1"/>
    <property type="molecule type" value="Genomic_DNA"/>
</dbReference>
<evidence type="ECO:0000313" key="2">
    <source>
        <dbReference type="EMBL" id="QJB03992.1"/>
    </source>
</evidence>
<evidence type="ECO:0000313" key="1">
    <source>
        <dbReference type="EMBL" id="QJA99998.1"/>
    </source>
</evidence>
<name>A0A6M3MGQ2_9ZZZZ</name>